<evidence type="ECO:0000313" key="3">
    <source>
        <dbReference type="Proteomes" id="UP000031950"/>
    </source>
</evidence>
<sequence>MKIKRKTVIVIGLIIILTGSISALYTEQIEVITDYPSESGEVTLNPFTGFAPMAEGGPYSRDHSLVYANIPWSELESSKGVYEFGNIEKKYKIDYWKERNVRFILRIIMDKPDQEATMEIPEWLYEEIGQDGTWYDGDYGKGFSPNYSNRVLIERHKELLKAFGERYNDDQYIAFIQLGSIGHWGEWHTIQNDEIYIPFPDRSVTTQYVNHYLDFLDRKMLMMRRPHRVAAENNIGLYNDMFGDEKSTGDFLKWVNEGYTLWLTGENKPAMQDFWKTAPAGGEFDPTKSWEDIFGEEQFQGIMKQLELSHLSWLGPYNPLYEENSQYDRQIDSFLGKMGYHLKVKQVKYRPNLRFTKKLKLNVVWQNNGTAPFYFDWPLELLIINRDGHIVHRERADTDIRKWLPGETAETYVINLPAHLKRGDYSVLVAINDPLSGDPGVKLEMDTDRGDKRYKIASFSIK</sequence>
<keyword evidence="3" id="KW-1185">Reference proteome</keyword>
<dbReference type="InterPro" id="IPR017853">
    <property type="entry name" value="GH"/>
</dbReference>
<name>A0A0C2QZR5_9BACL</name>
<dbReference type="Proteomes" id="UP000031950">
    <property type="component" value="Unassembled WGS sequence"/>
</dbReference>
<dbReference type="Pfam" id="PF16116">
    <property type="entry name" value="DUF4832"/>
    <property type="match status" value="1"/>
</dbReference>
<reference evidence="2 3" key="1">
    <citation type="submission" date="2015-01" db="EMBL/GenBank/DDBJ databases">
        <title>Genome sequence of Jeotgalibacillus alimentarius.</title>
        <authorList>
            <person name="Goh K.M."/>
            <person name="Chan K.-G."/>
            <person name="Yaakop A.S."/>
            <person name="Ee R."/>
            <person name="Gan H.M."/>
            <person name="Chan C.S."/>
        </authorList>
    </citation>
    <scope>NUCLEOTIDE SEQUENCE [LARGE SCALE GENOMIC DNA]</scope>
    <source>
        <strain evidence="2 3">YKJ-13</strain>
    </source>
</reference>
<dbReference type="OrthoDB" id="9761426at2"/>
<dbReference type="RefSeq" id="WP_041123723.1">
    <property type="nucleotide sequence ID" value="NZ_JXRQ01000029.1"/>
</dbReference>
<dbReference type="AlphaFoldDB" id="A0A0C2QZR5"/>
<evidence type="ECO:0000259" key="1">
    <source>
        <dbReference type="Pfam" id="PF16116"/>
    </source>
</evidence>
<organism evidence="2 3">
    <name type="scientific">Jeotgalibacillus alimentarius</name>
    <dbReference type="NCBI Taxonomy" id="135826"/>
    <lineage>
        <taxon>Bacteria</taxon>
        <taxon>Bacillati</taxon>
        <taxon>Bacillota</taxon>
        <taxon>Bacilli</taxon>
        <taxon>Bacillales</taxon>
        <taxon>Caryophanaceae</taxon>
        <taxon>Jeotgalibacillus</taxon>
    </lineage>
</organism>
<dbReference type="EMBL" id="JXRQ01000029">
    <property type="protein sequence ID" value="KIL43530.1"/>
    <property type="molecule type" value="Genomic_DNA"/>
</dbReference>
<feature type="domain" description="DUF4832" evidence="1">
    <location>
        <begin position="235"/>
        <end position="435"/>
    </location>
</feature>
<dbReference type="SUPFAM" id="SSF51445">
    <property type="entry name" value="(Trans)glycosidases"/>
    <property type="match status" value="1"/>
</dbReference>
<proteinExistence type="predicted"/>
<dbReference type="InterPro" id="IPR032267">
    <property type="entry name" value="DUF4832"/>
</dbReference>
<comment type="caution">
    <text evidence="2">The sequence shown here is derived from an EMBL/GenBank/DDBJ whole genome shotgun (WGS) entry which is preliminary data.</text>
</comment>
<dbReference type="PATRIC" id="fig|135826.4.peg.3214"/>
<dbReference type="Gene3D" id="3.20.20.80">
    <property type="entry name" value="Glycosidases"/>
    <property type="match status" value="1"/>
</dbReference>
<accession>A0A0C2QZR5</accession>
<protein>
    <recommendedName>
        <fullName evidence="1">DUF4832 domain-containing protein</fullName>
    </recommendedName>
</protein>
<evidence type="ECO:0000313" key="2">
    <source>
        <dbReference type="EMBL" id="KIL43530.1"/>
    </source>
</evidence>
<dbReference type="STRING" id="135826.KP77_32360"/>
<gene>
    <name evidence="2" type="ORF">KP77_32360</name>
</gene>